<evidence type="ECO:0000256" key="10">
    <source>
        <dbReference type="HAMAP-Rule" id="MF_01043"/>
    </source>
</evidence>
<evidence type="ECO:0000256" key="9">
    <source>
        <dbReference type="ARBA" id="ARBA00023264"/>
    </source>
</evidence>
<dbReference type="InterPro" id="IPR003811">
    <property type="entry name" value="G3P_acylTferase_PlsY"/>
</dbReference>
<dbReference type="HAMAP" id="MF_01043">
    <property type="entry name" value="PlsY"/>
    <property type="match status" value="1"/>
</dbReference>
<accession>A0A933ICV3</accession>
<feature type="transmembrane region" description="Helical" evidence="10">
    <location>
        <begin position="116"/>
        <end position="139"/>
    </location>
</feature>
<dbReference type="NCBIfam" id="TIGR00023">
    <property type="entry name" value="glycerol-3-phosphate 1-O-acyltransferase PlsY"/>
    <property type="match status" value="1"/>
</dbReference>
<evidence type="ECO:0000313" key="12">
    <source>
        <dbReference type="Proteomes" id="UP000736328"/>
    </source>
</evidence>
<keyword evidence="3 10" id="KW-0808">Transferase</keyword>
<evidence type="ECO:0000256" key="5">
    <source>
        <dbReference type="ARBA" id="ARBA00022989"/>
    </source>
</evidence>
<dbReference type="GO" id="GO:0005886">
    <property type="term" value="C:plasma membrane"/>
    <property type="evidence" value="ECO:0007669"/>
    <property type="project" value="UniProtKB-SubCell"/>
</dbReference>
<dbReference type="SMART" id="SM01207">
    <property type="entry name" value="G3P_acyltransf"/>
    <property type="match status" value="1"/>
</dbReference>
<keyword evidence="1 10" id="KW-1003">Cell membrane</keyword>
<comment type="subcellular location">
    <subcellularLocation>
        <location evidence="10">Cell membrane</location>
        <topology evidence="10">Multi-pass membrane protein</topology>
    </subcellularLocation>
</comment>
<name>A0A933ICV3_UNCT6</name>
<dbReference type="EC" id="2.3.1.275" evidence="10"/>
<dbReference type="AlphaFoldDB" id="A0A933ICV3"/>
<keyword evidence="6 10" id="KW-0443">Lipid metabolism</keyword>
<feature type="transmembrane region" description="Helical" evidence="10">
    <location>
        <begin position="6"/>
        <end position="24"/>
    </location>
</feature>
<keyword evidence="5 10" id="KW-1133">Transmembrane helix</keyword>
<comment type="subunit">
    <text evidence="10">Probably interacts with PlsX.</text>
</comment>
<comment type="function">
    <text evidence="10">Catalyzes the transfer of an acyl group from acyl-phosphate (acyl-PO(4)) to glycerol-3-phosphate (G3P) to form lysophosphatidic acid (LPA). This enzyme utilizes acyl-phosphate as fatty acyl donor, but not acyl-CoA or acyl-ACP.</text>
</comment>
<feature type="transmembrane region" description="Helical" evidence="10">
    <location>
        <begin position="171"/>
        <end position="188"/>
    </location>
</feature>
<comment type="catalytic activity">
    <reaction evidence="10">
        <text>an acyl phosphate + sn-glycerol 3-phosphate = a 1-acyl-sn-glycero-3-phosphate + phosphate</text>
        <dbReference type="Rhea" id="RHEA:34075"/>
        <dbReference type="ChEBI" id="CHEBI:43474"/>
        <dbReference type="ChEBI" id="CHEBI:57597"/>
        <dbReference type="ChEBI" id="CHEBI:57970"/>
        <dbReference type="ChEBI" id="CHEBI:59918"/>
        <dbReference type="EC" id="2.3.1.275"/>
    </reaction>
</comment>
<comment type="similarity">
    <text evidence="10">Belongs to the PlsY family.</text>
</comment>
<evidence type="ECO:0000313" key="11">
    <source>
        <dbReference type="EMBL" id="MBI4726143.1"/>
    </source>
</evidence>
<comment type="pathway">
    <text evidence="10">Lipid metabolism; phospholipid metabolism.</text>
</comment>
<feature type="transmembrane region" description="Helical" evidence="10">
    <location>
        <begin position="146"/>
        <end position="165"/>
    </location>
</feature>
<evidence type="ECO:0000256" key="7">
    <source>
        <dbReference type="ARBA" id="ARBA00023136"/>
    </source>
</evidence>
<gene>
    <name evidence="10 11" type="primary">plsY</name>
    <name evidence="11" type="ORF">HY768_02775</name>
</gene>
<feature type="transmembrane region" description="Helical" evidence="10">
    <location>
        <begin position="85"/>
        <end position="104"/>
    </location>
</feature>
<evidence type="ECO:0000256" key="3">
    <source>
        <dbReference type="ARBA" id="ARBA00022679"/>
    </source>
</evidence>
<evidence type="ECO:0000256" key="6">
    <source>
        <dbReference type="ARBA" id="ARBA00023098"/>
    </source>
</evidence>
<dbReference type="PANTHER" id="PTHR30309:SF0">
    <property type="entry name" value="GLYCEROL-3-PHOSPHATE ACYLTRANSFERASE-RELATED"/>
    <property type="match status" value="1"/>
</dbReference>
<comment type="caution">
    <text evidence="11">The sequence shown here is derived from an EMBL/GenBank/DDBJ whole genome shotgun (WGS) entry which is preliminary data.</text>
</comment>
<proteinExistence type="inferred from homology"/>
<protein>
    <recommendedName>
        <fullName evidence="10">Glycerol-3-phosphate acyltransferase</fullName>
    </recommendedName>
    <alternativeName>
        <fullName evidence="10">Acyl-PO4 G3P acyltransferase</fullName>
    </alternativeName>
    <alternativeName>
        <fullName evidence="10">Acyl-phosphate--glycerol-3-phosphate acyltransferase</fullName>
    </alternativeName>
    <alternativeName>
        <fullName evidence="10">G3P acyltransferase</fullName>
        <shortName evidence="10">GPAT</shortName>
        <ecNumber evidence="10">2.3.1.275</ecNumber>
    </alternativeName>
    <alternativeName>
        <fullName evidence="10">Lysophosphatidic acid synthase</fullName>
        <shortName evidence="10">LPA synthase</shortName>
    </alternativeName>
</protein>
<keyword evidence="11" id="KW-0012">Acyltransferase</keyword>
<keyword evidence="9 10" id="KW-1208">Phospholipid metabolism</keyword>
<evidence type="ECO:0000256" key="8">
    <source>
        <dbReference type="ARBA" id="ARBA00023209"/>
    </source>
</evidence>
<reference evidence="11" key="1">
    <citation type="submission" date="2020-07" db="EMBL/GenBank/DDBJ databases">
        <title>Huge and variable diversity of episymbiotic CPR bacteria and DPANN archaea in groundwater ecosystems.</title>
        <authorList>
            <person name="He C.Y."/>
            <person name="Keren R."/>
            <person name="Whittaker M."/>
            <person name="Farag I.F."/>
            <person name="Doudna J."/>
            <person name="Cate J.H.D."/>
            <person name="Banfield J.F."/>
        </authorList>
    </citation>
    <scope>NUCLEOTIDE SEQUENCE</scope>
    <source>
        <strain evidence="11">NC_groundwater_1520_Pr4_B-0.1um_53_5</strain>
    </source>
</reference>
<evidence type="ECO:0000256" key="2">
    <source>
        <dbReference type="ARBA" id="ARBA00022516"/>
    </source>
</evidence>
<dbReference type="GO" id="GO:0043772">
    <property type="term" value="F:acyl-phosphate glycerol-3-phosphate acyltransferase activity"/>
    <property type="evidence" value="ECO:0007669"/>
    <property type="project" value="UniProtKB-UniRule"/>
</dbReference>
<organism evidence="11 12">
    <name type="scientific">candidate division TA06 bacterium</name>
    <dbReference type="NCBI Taxonomy" id="2250710"/>
    <lineage>
        <taxon>Bacteria</taxon>
        <taxon>Bacteria division TA06</taxon>
    </lineage>
</organism>
<evidence type="ECO:0000256" key="4">
    <source>
        <dbReference type="ARBA" id="ARBA00022692"/>
    </source>
</evidence>
<dbReference type="EMBL" id="JACQXR010000034">
    <property type="protein sequence ID" value="MBI4726143.1"/>
    <property type="molecule type" value="Genomic_DNA"/>
</dbReference>
<dbReference type="Pfam" id="PF02660">
    <property type="entry name" value="G3P_acyltransf"/>
    <property type="match status" value="1"/>
</dbReference>
<keyword evidence="4 10" id="KW-0812">Transmembrane</keyword>
<dbReference type="GO" id="GO:0008654">
    <property type="term" value="P:phospholipid biosynthetic process"/>
    <property type="evidence" value="ECO:0007669"/>
    <property type="project" value="UniProtKB-UniRule"/>
</dbReference>
<dbReference type="PANTHER" id="PTHR30309">
    <property type="entry name" value="INNER MEMBRANE PROTEIN YGIH"/>
    <property type="match status" value="1"/>
</dbReference>
<keyword evidence="2 10" id="KW-0444">Lipid biosynthesis</keyword>
<keyword evidence="8 10" id="KW-0594">Phospholipid biosynthesis</keyword>
<evidence type="ECO:0000256" key="1">
    <source>
        <dbReference type="ARBA" id="ARBA00022475"/>
    </source>
</evidence>
<dbReference type="Proteomes" id="UP000736328">
    <property type="component" value="Unassembled WGS sequence"/>
</dbReference>
<keyword evidence="7 10" id="KW-0472">Membrane</keyword>
<sequence length="218" mass="23333">MLYRILFIIGAYLAGGIPFGYLAGKILKGIDIREHGSKNVGATNVIRVIGKGPGIAVYLLDAIKGLLPVLLAKLLWPAELPQQQWFHIAAALAAILGHVFAPYLKFKGGKGVAPASGAMLGLAPLPLLVSLLVFVLVFGATRYVSLGSICASIVFPIAVAVQQILENKNPLVPMLAVGWILVLLILVTHKANIVRLLQGKENRISFKKKPTGNENTKF</sequence>